<accession>A0ABW3E3F3</accession>
<dbReference type="Pfam" id="PF00117">
    <property type="entry name" value="GATase"/>
    <property type="match status" value="1"/>
</dbReference>
<keyword evidence="4" id="KW-1185">Reference proteome</keyword>
<dbReference type="Proteomes" id="UP001597024">
    <property type="component" value="Unassembled WGS sequence"/>
</dbReference>
<protein>
    <submittedName>
        <fullName evidence="3">Anthranilate synthase component II</fullName>
    </submittedName>
</protein>
<name>A0ABW3E3F3_9ACTN</name>
<gene>
    <name evidence="3" type="ORF">ACFQ08_34635</name>
</gene>
<dbReference type="PRINTS" id="PR00096">
    <property type="entry name" value="GATASE"/>
</dbReference>
<dbReference type="SUPFAM" id="SSF52317">
    <property type="entry name" value="Class I glutamine amidotransferase-like"/>
    <property type="match status" value="1"/>
</dbReference>
<feature type="non-terminal residue" evidence="3">
    <location>
        <position position="199"/>
    </location>
</feature>
<evidence type="ECO:0000259" key="2">
    <source>
        <dbReference type="Pfam" id="PF00117"/>
    </source>
</evidence>
<dbReference type="Gene3D" id="3.40.50.880">
    <property type="match status" value="1"/>
</dbReference>
<dbReference type="InterPro" id="IPR017926">
    <property type="entry name" value="GATASE"/>
</dbReference>
<sequence>MRTLLIDNYDSFTYNLFHYLAEVNGAAPHVIRNDDPGWHIDRVHEFDNVLISPGPGTPALEADFGICREIIEHSRLPLLGVCLGHQGVAYAGGAKVSPAPEPWHGRSSAISHNGDGLFAGIPSPFEAVRYHSLAVSDLPDELEAVAWTADGVLMGLRHRSRPLWGVQFHPESISTEHGHRLLRNFAELTRRWQREQGAV</sequence>
<dbReference type="NCBIfam" id="TIGR00566">
    <property type="entry name" value="trpG_papA"/>
    <property type="match status" value="1"/>
</dbReference>
<dbReference type="EMBL" id="JBHTHX010001982">
    <property type="protein sequence ID" value="MFD0889704.1"/>
    <property type="molecule type" value="Genomic_DNA"/>
</dbReference>
<dbReference type="PANTHER" id="PTHR43418">
    <property type="entry name" value="MULTIFUNCTIONAL TRYPTOPHAN BIOSYNTHESIS PROTEIN-RELATED"/>
    <property type="match status" value="1"/>
</dbReference>
<organism evidence="3 4">
    <name type="scientific">Streptosporangium algeriense</name>
    <dbReference type="NCBI Taxonomy" id="1682748"/>
    <lineage>
        <taxon>Bacteria</taxon>
        <taxon>Bacillati</taxon>
        <taxon>Actinomycetota</taxon>
        <taxon>Actinomycetes</taxon>
        <taxon>Streptosporangiales</taxon>
        <taxon>Streptosporangiaceae</taxon>
        <taxon>Streptosporangium</taxon>
    </lineage>
</organism>
<reference evidence="4" key="1">
    <citation type="journal article" date="2019" name="Int. J. Syst. Evol. Microbiol.">
        <title>The Global Catalogue of Microorganisms (GCM) 10K type strain sequencing project: providing services to taxonomists for standard genome sequencing and annotation.</title>
        <authorList>
            <consortium name="The Broad Institute Genomics Platform"/>
            <consortium name="The Broad Institute Genome Sequencing Center for Infectious Disease"/>
            <person name="Wu L."/>
            <person name="Ma J."/>
        </authorList>
    </citation>
    <scope>NUCLEOTIDE SEQUENCE [LARGE SCALE GENOMIC DNA]</scope>
    <source>
        <strain evidence="4">CCUG 62974</strain>
    </source>
</reference>
<dbReference type="PROSITE" id="PS51273">
    <property type="entry name" value="GATASE_TYPE_1"/>
    <property type="match status" value="1"/>
</dbReference>
<dbReference type="InterPro" id="IPR029062">
    <property type="entry name" value="Class_I_gatase-like"/>
</dbReference>
<feature type="domain" description="Glutamine amidotransferase" evidence="2">
    <location>
        <begin position="4"/>
        <end position="186"/>
    </location>
</feature>
<dbReference type="PRINTS" id="PR00097">
    <property type="entry name" value="ANTSNTHASEII"/>
</dbReference>
<proteinExistence type="predicted"/>
<dbReference type="PANTHER" id="PTHR43418:SF4">
    <property type="entry name" value="MULTIFUNCTIONAL TRYPTOPHAN BIOSYNTHESIS PROTEIN"/>
    <property type="match status" value="1"/>
</dbReference>
<keyword evidence="1" id="KW-0315">Glutamine amidotransferase</keyword>
<dbReference type="PRINTS" id="PR00099">
    <property type="entry name" value="CPSGATASE"/>
</dbReference>
<dbReference type="InterPro" id="IPR050472">
    <property type="entry name" value="Anth_synth/Amidotransfase"/>
</dbReference>
<dbReference type="InterPro" id="IPR006221">
    <property type="entry name" value="TrpG/PapA_dom"/>
</dbReference>
<evidence type="ECO:0000256" key="1">
    <source>
        <dbReference type="ARBA" id="ARBA00022962"/>
    </source>
</evidence>
<comment type="caution">
    <text evidence="3">The sequence shown here is derived from an EMBL/GenBank/DDBJ whole genome shotgun (WGS) entry which is preliminary data.</text>
</comment>
<evidence type="ECO:0000313" key="4">
    <source>
        <dbReference type="Proteomes" id="UP001597024"/>
    </source>
</evidence>
<evidence type="ECO:0000313" key="3">
    <source>
        <dbReference type="EMBL" id="MFD0889704.1"/>
    </source>
</evidence>
<dbReference type="CDD" id="cd01743">
    <property type="entry name" value="GATase1_Anthranilate_Synthase"/>
    <property type="match status" value="1"/>
</dbReference>